<keyword evidence="1" id="KW-1133">Transmembrane helix</keyword>
<dbReference type="RefSeq" id="WP_007047635.1">
    <property type="nucleotide sequence ID" value="NZ_GG704769.1"/>
</dbReference>
<comment type="caution">
    <text evidence="2">The sequence shown here is derived from an EMBL/GenBank/DDBJ whole genome shotgun (WGS) entry which is preliminary data.</text>
</comment>
<dbReference type="HOGENOM" id="CLU_121301_0_0_9"/>
<evidence type="ECO:0000313" key="3">
    <source>
        <dbReference type="Proteomes" id="UP000003438"/>
    </source>
</evidence>
<keyword evidence="3" id="KW-1185">Reference proteome</keyword>
<accession>D1PPF5</accession>
<evidence type="ECO:0000256" key="1">
    <source>
        <dbReference type="SAM" id="Phobius"/>
    </source>
</evidence>
<protein>
    <recommendedName>
        <fullName evidence="4">DUF1700 domain-containing protein</fullName>
    </recommendedName>
</protein>
<evidence type="ECO:0008006" key="4">
    <source>
        <dbReference type="Google" id="ProtNLM"/>
    </source>
</evidence>
<feature type="transmembrane region" description="Helical" evidence="1">
    <location>
        <begin position="145"/>
        <end position="173"/>
    </location>
</feature>
<reference evidence="2" key="1">
    <citation type="submission" date="2009-12" db="EMBL/GenBank/DDBJ databases">
        <authorList>
            <person name="Weinstock G."/>
            <person name="Sodergren E."/>
            <person name="Clifton S."/>
            <person name="Fulton L."/>
            <person name="Fulton B."/>
            <person name="Courtney L."/>
            <person name="Fronick C."/>
            <person name="Harrison M."/>
            <person name="Strong C."/>
            <person name="Farmer C."/>
            <person name="Delahaunty K."/>
            <person name="Markovic C."/>
            <person name="Hall O."/>
            <person name="Minx P."/>
            <person name="Tomlinson C."/>
            <person name="Mitreva M."/>
            <person name="Nelson J."/>
            <person name="Hou S."/>
            <person name="Wollam A."/>
            <person name="Pepin K.H."/>
            <person name="Johnson M."/>
            <person name="Bhonagiri V."/>
            <person name="Nash W.E."/>
            <person name="Warren W."/>
            <person name="Chinwalla A."/>
            <person name="Mardis E.R."/>
            <person name="Wilson R.K."/>
        </authorList>
    </citation>
    <scope>NUCLEOTIDE SEQUENCE [LARGE SCALE GENOMIC DNA]</scope>
    <source>
        <strain evidence="2">DSM 15176</strain>
    </source>
</reference>
<dbReference type="AlphaFoldDB" id="D1PPF5"/>
<name>D1PPF5_9FIRM</name>
<dbReference type="eggNOG" id="COG4709">
    <property type="taxonomic scope" value="Bacteria"/>
</dbReference>
<organism evidence="2 3">
    <name type="scientific">Subdoligranulum variabile DSM 15176</name>
    <dbReference type="NCBI Taxonomy" id="411471"/>
    <lineage>
        <taxon>Bacteria</taxon>
        <taxon>Bacillati</taxon>
        <taxon>Bacillota</taxon>
        <taxon>Clostridia</taxon>
        <taxon>Eubacteriales</taxon>
        <taxon>Oscillospiraceae</taxon>
        <taxon>Subdoligranulum</taxon>
    </lineage>
</organism>
<feature type="transmembrane region" description="Helical" evidence="1">
    <location>
        <begin position="75"/>
        <end position="96"/>
    </location>
</feature>
<dbReference type="Pfam" id="PF22564">
    <property type="entry name" value="HAAS"/>
    <property type="match status" value="1"/>
</dbReference>
<keyword evidence="1" id="KW-0472">Membrane</keyword>
<dbReference type="Proteomes" id="UP000003438">
    <property type="component" value="Unassembled WGS sequence"/>
</dbReference>
<dbReference type="OrthoDB" id="2867550at2"/>
<keyword evidence="1" id="KW-0812">Transmembrane</keyword>
<evidence type="ECO:0000313" key="2">
    <source>
        <dbReference type="EMBL" id="EFB75417.1"/>
    </source>
</evidence>
<dbReference type="EMBL" id="ACBY02000026">
    <property type="protein sequence ID" value="EFB75417.1"/>
    <property type="molecule type" value="Genomic_DNA"/>
</dbReference>
<sequence>MDARLNAYLEQIEKNLKPLPVSERVDIVQEIKSEMQELSGVGQTPEQILQRLGAPRELARAYLGDLIVRDTRFSWGRVLAIFAYYSLAGLSGLLILPTLGICAPVFLLCGLAVPLLGAVKLVDEVLRLHLPYVQYITVAGVDNPALAFLLCLITGAVLCALGYGCWKLLLGYIRSVNRIGRKLSA</sequence>
<proteinExistence type="predicted"/>
<dbReference type="STRING" id="411471.SUBVAR_06270"/>
<gene>
    <name evidence="2" type="ORF">SUBVAR_06270</name>
</gene>